<protein>
    <submittedName>
        <fullName evidence="1">Uncharacterized protein</fullName>
    </submittedName>
</protein>
<evidence type="ECO:0000313" key="1">
    <source>
        <dbReference type="EMBL" id="QHS83716.1"/>
    </source>
</evidence>
<reference evidence="1" key="1">
    <citation type="journal article" date="2020" name="Nature">
        <title>Giant virus diversity and host interactions through global metagenomics.</title>
        <authorList>
            <person name="Schulz F."/>
            <person name="Roux S."/>
            <person name="Paez-Espino D."/>
            <person name="Jungbluth S."/>
            <person name="Walsh D.A."/>
            <person name="Denef V.J."/>
            <person name="McMahon K.D."/>
            <person name="Konstantinidis K.T."/>
            <person name="Eloe-Fadrosh E.A."/>
            <person name="Kyrpides N.C."/>
            <person name="Woyke T."/>
        </authorList>
    </citation>
    <scope>NUCLEOTIDE SEQUENCE</scope>
    <source>
        <strain evidence="1">GVMAG-S-ERX555961-36</strain>
    </source>
</reference>
<dbReference type="AlphaFoldDB" id="A0A6C0AVW9"/>
<dbReference type="EMBL" id="MN738762">
    <property type="protein sequence ID" value="QHS83716.1"/>
    <property type="molecule type" value="Genomic_DNA"/>
</dbReference>
<proteinExistence type="predicted"/>
<dbReference type="Pfam" id="PF11913">
    <property type="entry name" value="DUF3431"/>
    <property type="match status" value="1"/>
</dbReference>
<accession>A0A6C0AVW9</accession>
<organism evidence="1">
    <name type="scientific">viral metagenome</name>
    <dbReference type="NCBI Taxonomy" id="1070528"/>
    <lineage>
        <taxon>unclassified sequences</taxon>
        <taxon>metagenomes</taxon>
        <taxon>organismal metagenomes</taxon>
    </lineage>
</organism>
<dbReference type="PANTHER" id="PTHR37490:SF2">
    <property type="match status" value="1"/>
</dbReference>
<name>A0A6C0AVW9_9ZZZZ</name>
<dbReference type="PANTHER" id="PTHR37490">
    <property type="entry name" value="EXPRESSED PROTEIN"/>
    <property type="match status" value="1"/>
</dbReference>
<dbReference type="InterPro" id="IPR021838">
    <property type="entry name" value="DUF3431"/>
</dbReference>
<sequence length="413" mass="48440">MGRYNCENTIIISRYNEDLEWIYVLLKETWINKCIIVNKGDDLPDLHSDKIQIIKSENIGREGETYLSYIINNYEQLPDNIWFVQGNPFDHSPDFLNLMSENVIQNYIQKNFQCLTWRYNEMIPPNIEFDHRFFIDGNRVIQYYIDSRNQQTVEQHEFFDYMHSLKVKELKDITPMPYGNYLHYMCGVSGIPIPKNIIPYCWSSIFFVKKEAIHLNKKNSYIKLKEILLSSDIQGGSQGFVLERLWNYILTHNSYDSLEELKTVNWKYSNFCGLWNKSNNLMLLCSKSHLIHPSVKPPNYNSNMLMIYYNNITRKYEVKDGIYYDFDATSIIPCLNLQTAKTLLSFNIDFQSNLFDPISSFGNILNTFLKQPTRHVRFNISASPTAVSATCRRENDKLLDKIGALALKADRSS</sequence>